<keyword evidence="4" id="KW-1185">Reference proteome</keyword>
<proteinExistence type="predicted"/>
<keyword evidence="2" id="KW-1133">Transmembrane helix</keyword>
<reference evidence="3 4" key="1">
    <citation type="submission" date="2019-07" db="EMBL/GenBank/DDBJ databases">
        <title>Whole genome shotgun sequence of Pseudonocardia sulfidoxydans NBRC 16205.</title>
        <authorList>
            <person name="Hosoyama A."/>
            <person name="Uohara A."/>
            <person name="Ohji S."/>
            <person name="Ichikawa N."/>
        </authorList>
    </citation>
    <scope>NUCLEOTIDE SEQUENCE [LARGE SCALE GENOMIC DNA]</scope>
    <source>
        <strain evidence="3 4">NBRC 16205</strain>
    </source>
</reference>
<evidence type="ECO:0000313" key="3">
    <source>
        <dbReference type="EMBL" id="GEL26453.1"/>
    </source>
</evidence>
<feature type="compositionally biased region" description="Gly residues" evidence="1">
    <location>
        <begin position="457"/>
        <end position="484"/>
    </location>
</feature>
<protein>
    <recommendedName>
        <fullName evidence="5">TrbL/VirB6 plasmid conjugal transfer protein</fullName>
    </recommendedName>
</protein>
<organism evidence="3 4">
    <name type="scientific">Pseudonocardia sulfidoxydans NBRC 16205</name>
    <dbReference type="NCBI Taxonomy" id="1223511"/>
    <lineage>
        <taxon>Bacteria</taxon>
        <taxon>Bacillati</taxon>
        <taxon>Actinomycetota</taxon>
        <taxon>Actinomycetes</taxon>
        <taxon>Pseudonocardiales</taxon>
        <taxon>Pseudonocardiaceae</taxon>
        <taxon>Pseudonocardia</taxon>
    </lineage>
</organism>
<keyword evidence="2" id="KW-0812">Transmembrane</keyword>
<dbReference type="AlphaFoldDB" id="A0A511DQD6"/>
<feature type="transmembrane region" description="Helical" evidence="2">
    <location>
        <begin position="80"/>
        <end position="101"/>
    </location>
</feature>
<dbReference type="EMBL" id="BJVJ01000091">
    <property type="protein sequence ID" value="GEL26453.1"/>
    <property type="molecule type" value="Genomic_DNA"/>
</dbReference>
<feature type="compositionally biased region" description="Low complexity" evidence="1">
    <location>
        <begin position="321"/>
        <end position="330"/>
    </location>
</feature>
<feature type="transmembrane region" description="Helical" evidence="2">
    <location>
        <begin position="209"/>
        <end position="226"/>
    </location>
</feature>
<feature type="compositionally biased region" description="Gly residues" evidence="1">
    <location>
        <begin position="347"/>
        <end position="359"/>
    </location>
</feature>
<dbReference type="Pfam" id="PF19590">
    <property type="entry name" value="TrbL_3"/>
    <property type="match status" value="1"/>
</dbReference>
<evidence type="ECO:0000313" key="4">
    <source>
        <dbReference type="Proteomes" id="UP000321685"/>
    </source>
</evidence>
<feature type="transmembrane region" description="Helical" evidence="2">
    <location>
        <begin position="113"/>
        <end position="135"/>
    </location>
</feature>
<evidence type="ECO:0000256" key="2">
    <source>
        <dbReference type="SAM" id="Phobius"/>
    </source>
</evidence>
<feature type="transmembrane region" description="Helical" evidence="2">
    <location>
        <begin position="271"/>
        <end position="295"/>
    </location>
</feature>
<sequence length="494" mass="47602">MPASLVAPAVLGIPGPEDLISSAFNTILDSIMQAIWSASVWLLRTALELVDGLLAFNTNLAGADGRPAAGAPFSTVWPTLLWIAGAVALGLFFWQLAVTVLRGGVGFWRVASGPVAFGVACALSLGVVTVLLGGADGLTQLLLQKGLSSDNFVGILDGAKLGKVFTDTPPDLGDQVDGSARSVVLGIVSVFGIIPAGIGYLLEMVFRQAVILVLVATLPITAAGLMTNTTSSWFWRALRWTIAAIVLKPALALVLVIGVNMLAQPSGIGGLLAGAGVLLVSLFCPLAVFRLLAFVEPGTAAGATFRSNLSSASGSSGSGSAGAADGGSSAEESNTSRFDAASSGSSGSSGGGSSGGSGSGVSQLGGLVGGAAAAATSFGNAQMDGAGIGWGYGGPAGAGNSNSSNQNQDRSQRDPNSTDSSSGSGSGSGGDGSAPVDGGLPVSPDAPTQAIAPPTPGGGAPAGVSSGPGGGSGGSGGPGGGGGAAAAADVPPVA</sequence>
<dbReference type="RefSeq" id="WP_246115376.1">
    <property type="nucleotide sequence ID" value="NZ_BJVJ01000091.1"/>
</dbReference>
<feature type="compositionally biased region" description="Low complexity" evidence="1">
    <location>
        <begin position="485"/>
        <end position="494"/>
    </location>
</feature>
<evidence type="ECO:0000256" key="1">
    <source>
        <dbReference type="SAM" id="MobiDB-lite"/>
    </source>
</evidence>
<name>A0A511DQD6_9PSEU</name>
<feature type="region of interest" description="Disordered" evidence="1">
    <location>
        <begin position="309"/>
        <end position="359"/>
    </location>
</feature>
<dbReference type="InterPro" id="IPR045782">
    <property type="entry name" value="TrbL_3"/>
</dbReference>
<comment type="caution">
    <text evidence="3">The sequence shown here is derived from an EMBL/GenBank/DDBJ whole genome shotgun (WGS) entry which is preliminary data.</text>
</comment>
<keyword evidence="2" id="KW-0472">Membrane</keyword>
<feature type="transmembrane region" description="Helical" evidence="2">
    <location>
        <begin position="238"/>
        <end position="259"/>
    </location>
</feature>
<feature type="region of interest" description="Disordered" evidence="1">
    <location>
        <begin position="397"/>
        <end position="494"/>
    </location>
</feature>
<dbReference type="Proteomes" id="UP000321685">
    <property type="component" value="Unassembled WGS sequence"/>
</dbReference>
<accession>A0A511DQD6</accession>
<gene>
    <name evidence="3" type="ORF">PSU4_54070</name>
</gene>
<evidence type="ECO:0008006" key="5">
    <source>
        <dbReference type="Google" id="ProtNLM"/>
    </source>
</evidence>
<feature type="transmembrane region" description="Helical" evidence="2">
    <location>
        <begin position="183"/>
        <end position="202"/>
    </location>
</feature>